<sequence>MSFQPRYEKYEYTARGASVRAQSIVECRLADWSGNRVLAVQPSVVSGGAEVSSGEVRYGGRLFFSVVAATPEGALIAAERGAEFSHRAECAEAAPAQTADVALRVEKTEVRADGRSLVLSAIVTAEIRLFVPSELQWLSGGEGVVCRRSPVRLQRITPCTGTVSLEEEFDTDYVGDVLLHSEQILLTRVVCSAGCLEVSGEINIGILSRREEGDPVSYERLLPFSAEIPCDEASSGLPCEARACILSANLTASCDEEKGRCRILARIEAEVRGIVCRREELVMADDAFLPGFSCTVRREEYAAQEPLCSFTANERVCGAAALNGTIDFSTSLQAAALCSVEAAAEASDGEISVDGVLNAVLFCKEGETERGIPVSLPFSFPVRCDRARAGCAVSVSALCCGVSVRQKKEGEAEVEGTVRLFVTLSSRESYSYVADVEAGDALPEGSAVSVYFPAAGDTLWDTAKRLGAAPEQLQASEPGLTYPLTGGERIVVYRRKGE</sequence>
<accession>A0A9D2D816</accession>
<comment type="caution">
    <text evidence="1">The sequence shown here is derived from an EMBL/GenBank/DDBJ whole genome shotgun (WGS) entry which is preliminary data.</text>
</comment>
<reference evidence="1" key="2">
    <citation type="submission" date="2021-04" db="EMBL/GenBank/DDBJ databases">
        <authorList>
            <person name="Gilroy R."/>
        </authorList>
    </citation>
    <scope>NUCLEOTIDE SEQUENCE</scope>
    <source>
        <strain evidence="1">CHK192-19661</strain>
    </source>
</reference>
<reference evidence="1" key="1">
    <citation type="journal article" date="2021" name="PeerJ">
        <title>Extensive microbial diversity within the chicken gut microbiome revealed by metagenomics and culture.</title>
        <authorList>
            <person name="Gilroy R."/>
            <person name="Ravi A."/>
            <person name="Getino M."/>
            <person name="Pursley I."/>
            <person name="Horton D.L."/>
            <person name="Alikhan N.F."/>
            <person name="Baker D."/>
            <person name="Gharbi K."/>
            <person name="Hall N."/>
            <person name="Watson M."/>
            <person name="Adriaenssens E.M."/>
            <person name="Foster-Nyarko E."/>
            <person name="Jarju S."/>
            <person name="Secka A."/>
            <person name="Antonio M."/>
            <person name="Oren A."/>
            <person name="Chaudhuri R.R."/>
            <person name="La Ragione R."/>
            <person name="Hildebrand F."/>
            <person name="Pallen M.J."/>
        </authorList>
    </citation>
    <scope>NUCLEOTIDE SEQUENCE</scope>
    <source>
        <strain evidence="1">CHK192-19661</strain>
    </source>
</reference>
<proteinExistence type="predicted"/>
<dbReference type="EMBL" id="DXCF01000037">
    <property type="protein sequence ID" value="HIZ10308.1"/>
    <property type="molecule type" value="Genomic_DNA"/>
</dbReference>
<gene>
    <name evidence="1" type="ORF">H9726_07450</name>
</gene>
<dbReference type="AlphaFoldDB" id="A0A9D2D816"/>
<evidence type="ECO:0008006" key="3">
    <source>
        <dbReference type="Google" id="ProtNLM"/>
    </source>
</evidence>
<protein>
    <recommendedName>
        <fullName evidence="3">DUF3794 domain-containing protein</fullName>
    </recommendedName>
</protein>
<evidence type="ECO:0000313" key="2">
    <source>
        <dbReference type="Proteomes" id="UP000824025"/>
    </source>
</evidence>
<organism evidence="1 2">
    <name type="scientific">Candidatus Borkfalkia avicola</name>
    <dbReference type="NCBI Taxonomy" id="2838503"/>
    <lineage>
        <taxon>Bacteria</taxon>
        <taxon>Bacillati</taxon>
        <taxon>Bacillota</taxon>
        <taxon>Clostridia</taxon>
        <taxon>Christensenellales</taxon>
        <taxon>Christensenellaceae</taxon>
        <taxon>Candidatus Borkfalkia</taxon>
    </lineage>
</organism>
<name>A0A9D2D816_9FIRM</name>
<dbReference type="Proteomes" id="UP000824025">
    <property type="component" value="Unassembled WGS sequence"/>
</dbReference>
<evidence type="ECO:0000313" key="1">
    <source>
        <dbReference type="EMBL" id="HIZ10308.1"/>
    </source>
</evidence>